<dbReference type="OrthoDB" id="9815205at2"/>
<dbReference type="PROSITE" id="PS00194">
    <property type="entry name" value="THIOREDOXIN_1"/>
    <property type="match status" value="1"/>
</dbReference>
<protein>
    <recommendedName>
        <fullName evidence="2">Thioredoxin domain-containing protein</fullName>
    </recommendedName>
</protein>
<dbReference type="AlphaFoldDB" id="A0A5J4FZ85"/>
<keyword evidence="4" id="KW-1185">Reference proteome</keyword>
<feature type="domain" description="Thioredoxin" evidence="2">
    <location>
        <begin position="48"/>
        <end position="185"/>
    </location>
</feature>
<evidence type="ECO:0000259" key="2">
    <source>
        <dbReference type="PROSITE" id="PS51352"/>
    </source>
</evidence>
<dbReference type="Proteomes" id="UP000326994">
    <property type="component" value="Unassembled WGS sequence"/>
</dbReference>
<reference evidence="3 4" key="1">
    <citation type="submission" date="2019-08" db="EMBL/GenBank/DDBJ databases">
        <title>Ulvibacter marinistellae sp. nov., isolated from a starfish, Patiria pectinifera.</title>
        <authorList>
            <person name="Kawano K."/>
            <person name="Ushijima N."/>
            <person name="Kihara M."/>
            <person name="Itoh H."/>
        </authorList>
    </citation>
    <scope>NUCLEOTIDE SEQUENCE [LARGE SCALE GENOMIC DNA]</scope>
    <source>
        <strain evidence="3 4">KK4</strain>
    </source>
</reference>
<dbReference type="SUPFAM" id="SSF52833">
    <property type="entry name" value="Thioredoxin-like"/>
    <property type="match status" value="1"/>
</dbReference>
<dbReference type="Pfam" id="PF00578">
    <property type="entry name" value="AhpC-TSA"/>
    <property type="match status" value="1"/>
</dbReference>
<dbReference type="InterPro" id="IPR050553">
    <property type="entry name" value="Thioredoxin_ResA/DsbE_sf"/>
</dbReference>
<dbReference type="InterPro" id="IPR017937">
    <property type="entry name" value="Thioredoxin_CS"/>
</dbReference>
<evidence type="ECO:0000313" key="3">
    <source>
        <dbReference type="EMBL" id="GEQ86718.1"/>
    </source>
</evidence>
<dbReference type="EMBL" id="BKCF01000004">
    <property type="protein sequence ID" value="GEQ86718.1"/>
    <property type="molecule type" value="Genomic_DNA"/>
</dbReference>
<dbReference type="CDD" id="cd02966">
    <property type="entry name" value="TlpA_like_family"/>
    <property type="match status" value="1"/>
</dbReference>
<dbReference type="InterPro" id="IPR013766">
    <property type="entry name" value="Thioredoxin_domain"/>
</dbReference>
<dbReference type="PANTHER" id="PTHR42852:SF13">
    <property type="entry name" value="PROTEIN DIPZ"/>
    <property type="match status" value="1"/>
</dbReference>
<dbReference type="InterPro" id="IPR000866">
    <property type="entry name" value="AhpC/TSA"/>
</dbReference>
<proteinExistence type="predicted"/>
<sequence length="186" mass="21390">MKFFKKHWGNLLFLIVLGLLIIPQTRMPIQVFAQRIISFSPSEISEDERVSVEKYDWELETNNGIIKNLSESKGNVALINLWATWCPPCVAEMPSMQRLYNDYGDRVDFYFISAEKPAKIKKFMKDKGYTFPVFIQTQKAPEVFSSQALPTTYVVSKKGEILIEKVGAASWNSKKVRALLTTEIER</sequence>
<evidence type="ECO:0000256" key="1">
    <source>
        <dbReference type="ARBA" id="ARBA00023284"/>
    </source>
</evidence>
<gene>
    <name evidence="3" type="ORF">ULMS_22260</name>
</gene>
<dbReference type="PROSITE" id="PS51352">
    <property type="entry name" value="THIOREDOXIN_2"/>
    <property type="match status" value="1"/>
</dbReference>
<dbReference type="InterPro" id="IPR036249">
    <property type="entry name" value="Thioredoxin-like_sf"/>
</dbReference>
<dbReference type="RefSeq" id="WP_151894641.1">
    <property type="nucleotide sequence ID" value="NZ_BKCF01000004.1"/>
</dbReference>
<comment type="caution">
    <text evidence="3">The sequence shown here is derived from an EMBL/GenBank/DDBJ whole genome shotgun (WGS) entry which is preliminary data.</text>
</comment>
<keyword evidence="1" id="KW-0676">Redox-active center</keyword>
<dbReference type="PANTHER" id="PTHR42852">
    <property type="entry name" value="THIOL:DISULFIDE INTERCHANGE PROTEIN DSBE"/>
    <property type="match status" value="1"/>
</dbReference>
<name>A0A5J4FZ85_9FLAO</name>
<accession>A0A5J4FZ85</accession>
<dbReference type="GO" id="GO:0016209">
    <property type="term" value="F:antioxidant activity"/>
    <property type="evidence" value="ECO:0007669"/>
    <property type="project" value="InterPro"/>
</dbReference>
<evidence type="ECO:0000313" key="4">
    <source>
        <dbReference type="Proteomes" id="UP000326994"/>
    </source>
</evidence>
<dbReference type="GO" id="GO:0016491">
    <property type="term" value="F:oxidoreductase activity"/>
    <property type="evidence" value="ECO:0007669"/>
    <property type="project" value="InterPro"/>
</dbReference>
<dbReference type="Gene3D" id="3.40.30.10">
    <property type="entry name" value="Glutaredoxin"/>
    <property type="match status" value="1"/>
</dbReference>
<organism evidence="3 4">
    <name type="scientific">Patiriisocius marinistellae</name>
    <dbReference type="NCBI Taxonomy" id="2494560"/>
    <lineage>
        <taxon>Bacteria</taxon>
        <taxon>Pseudomonadati</taxon>
        <taxon>Bacteroidota</taxon>
        <taxon>Flavobacteriia</taxon>
        <taxon>Flavobacteriales</taxon>
        <taxon>Flavobacteriaceae</taxon>
        <taxon>Patiriisocius</taxon>
    </lineage>
</organism>